<dbReference type="EMBL" id="JBBPBK010000001">
    <property type="protein sequence ID" value="KAK9292624.1"/>
    <property type="molecule type" value="Genomic_DNA"/>
</dbReference>
<dbReference type="GO" id="GO:0016787">
    <property type="term" value="F:hydrolase activity"/>
    <property type="evidence" value="ECO:0007669"/>
    <property type="project" value="UniProtKB-KW"/>
</dbReference>
<evidence type="ECO:0000256" key="5">
    <source>
        <dbReference type="ARBA" id="ARBA00022723"/>
    </source>
</evidence>
<accession>A0AAP0SE74</accession>
<dbReference type="GO" id="GO:0046872">
    <property type="term" value="F:metal ion binding"/>
    <property type="evidence" value="ECO:0007669"/>
    <property type="project" value="UniProtKB-KW"/>
</dbReference>
<comment type="similarity">
    <text evidence="3">Belongs to the HARBI1 family.</text>
</comment>
<feature type="domain" description="DUF8040" evidence="10">
    <location>
        <begin position="161"/>
        <end position="252"/>
    </location>
</feature>
<organism evidence="11 12">
    <name type="scientific">Liquidambar formosana</name>
    <name type="common">Formosan gum</name>
    <dbReference type="NCBI Taxonomy" id="63359"/>
    <lineage>
        <taxon>Eukaryota</taxon>
        <taxon>Viridiplantae</taxon>
        <taxon>Streptophyta</taxon>
        <taxon>Embryophyta</taxon>
        <taxon>Tracheophyta</taxon>
        <taxon>Spermatophyta</taxon>
        <taxon>Magnoliopsida</taxon>
        <taxon>eudicotyledons</taxon>
        <taxon>Gunneridae</taxon>
        <taxon>Pentapetalae</taxon>
        <taxon>Saxifragales</taxon>
        <taxon>Altingiaceae</taxon>
        <taxon>Liquidambar</taxon>
    </lineage>
</organism>
<keyword evidence="7" id="KW-0539">Nucleus</keyword>
<keyword evidence="4" id="KW-0540">Nuclease</keyword>
<evidence type="ECO:0000256" key="1">
    <source>
        <dbReference type="ARBA" id="ARBA00001968"/>
    </source>
</evidence>
<dbReference type="Pfam" id="PF13359">
    <property type="entry name" value="DDE_Tnp_4"/>
    <property type="match status" value="1"/>
</dbReference>
<dbReference type="InterPro" id="IPR045249">
    <property type="entry name" value="HARBI1-like"/>
</dbReference>
<keyword evidence="5" id="KW-0479">Metal-binding</keyword>
<dbReference type="AlphaFoldDB" id="A0AAP0SE74"/>
<protein>
    <recommendedName>
        <fullName evidence="13">DDE Tnp4 domain-containing protein</fullName>
    </recommendedName>
</protein>
<evidence type="ECO:0000256" key="6">
    <source>
        <dbReference type="ARBA" id="ARBA00022801"/>
    </source>
</evidence>
<evidence type="ECO:0000313" key="11">
    <source>
        <dbReference type="EMBL" id="KAK9292624.1"/>
    </source>
</evidence>
<feature type="region of interest" description="Disordered" evidence="8">
    <location>
        <begin position="32"/>
        <end position="76"/>
    </location>
</feature>
<evidence type="ECO:0000313" key="12">
    <source>
        <dbReference type="Proteomes" id="UP001415857"/>
    </source>
</evidence>
<keyword evidence="6" id="KW-0378">Hydrolase</keyword>
<evidence type="ECO:0008006" key="13">
    <source>
        <dbReference type="Google" id="ProtNLM"/>
    </source>
</evidence>
<reference evidence="11 12" key="1">
    <citation type="journal article" date="2024" name="Plant J.">
        <title>Genome sequences and population genomics reveal climatic adaptation and genomic divergence between two closely related sweetgum species.</title>
        <authorList>
            <person name="Xu W.Q."/>
            <person name="Ren C.Q."/>
            <person name="Zhang X.Y."/>
            <person name="Comes H.P."/>
            <person name="Liu X.H."/>
            <person name="Li Y.G."/>
            <person name="Kettle C.J."/>
            <person name="Jalonen R."/>
            <person name="Gaisberger H."/>
            <person name="Ma Y.Z."/>
            <person name="Qiu Y.X."/>
        </authorList>
    </citation>
    <scope>NUCLEOTIDE SEQUENCE [LARGE SCALE GENOMIC DNA]</scope>
    <source>
        <strain evidence="11">Hangzhou</strain>
    </source>
</reference>
<dbReference type="GO" id="GO:0004518">
    <property type="term" value="F:nuclease activity"/>
    <property type="evidence" value="ECO:0007669"/>
    <property type="project" value="UniProtKB-KW"/>
</dbReference>
<comment type="subcellular location">
    <subcellularLocation>
        <location evidence="2">Nucleus</location>
    </subcellularLocation>
</comment>
<evidence type="ECO:0000259" key="10">
    <source>
        <dbReference type="Pfam" id="PF26138"/>
    </source>
</evidence>
<evidence type="ECO:0000256" key="7">
    <source>
        <dbReference type="ARBA" id="ARBA00023242"/>
    </source>
</evidence>
<dbReference type="InterPro" id="IPR058353">
    <property type="entry name" value="DUF8040"/>
</dbReference>
<gene>
    <name evidence="11" type="ORF">L1049_020599</name>
</gene>
<sequence>MSLFVLRQLDVGTKVHQFLVCIETSSMSVDPSAPMTFMDDDASSGSGEDLNMLDGNNKRQSAMPSGSGRRKRSRKATGDAIVDAMLEIAAASKMRASAIMKNEDRFSISKCIKVLDEMQDKFAGMEDFDLELDEMELVAAAAGYYYYNSITRQPPRSLSPKGSGFMTEVLNGHDDGCREMFRMDKHVFHKLCDTLRQRGMLRDTAGVMIEEQLAIFLNIVGHNERNRVIQERFQHSGETISRHFNNVLKAIKSLSREFLQPPPLHIPPEILRSNRFYPYFKDCIGVIDGMHIPAHVPAKDQSRFRNRKGVLSQNVLAACTFDLQFIFIYPGWEGSAADSRVLRAVLDDPDQNFPHIPEGKYYLVDTGYSNMEGFIAPFQGVRCHLHEYRGANQLPRNAKELFNHRHSSLRNAIQKSFDVLKARFPILKLAPQYAFHIQRDIVIAACVLHNHIRREERDDWLFTSVEGRTVEELPDLDDQPDMHLASSIQEQLASSLRESIAATMWNDFINNWDEW</sequence>
<comment type="cofactor">
    <cofactor evidence="1">
        <name>a divalent metal cation</name>
        <dbReference type="ChEBI" id="CHEBI:60240"/>
    </cofactor>
</comment>
<feature type="domain" description="DDE Tnp4" evidence="9">
    <location>
        <begin position="287"/>
        <end position="450"/>
    </location>
</feature>
<dbReference type="PANTHER" id="PTHR22930">
    <property type="match status" value="1"/>
</dbReference>
<dbReference type="Proteomes" id="UP001415857">
    <property type="component" value="Unassembled WGS sequence"/>
</dbReference>
<evidence type="ECO:0000256" key="4">
    <source>
        <dbReference type="ARBA" id="ARBA00022722"/>
    </source>
</evidence>
<comment type="caution">
    <text evidence="11">The sequence shown here is derived from an EMBL/GenBank/DDBJ whole genome shotgun (WGS) entry which is preliminary data.</text>
</comment>
<evidence type="ECO:0000256" key="2">
    <source>
        <dbReference type="ARBA" id="ARBA00004123"/>
    </source>
</evidence>
<proteinExistence type="inferred from homology"/>
<dbReference type="PANTHER" id="PTHR22930:SF259">
    <property type="entry name" value="OS08G0106900 PROTEIN"/>
    <property type="match status" value="1"/>
</dbReference>
<dbReference type="InterPro" id="IPR027806">
    <property type="entry name" value="HARBI1_dom"/>
</dbReference>
<dbReference type="Pfam" id="PF26138">
    <property type="entry name" value="DUF8040"/>
    <property type="match status" value="1"/>
</dbReference>
<name>A0AAP0SE74_LIQFO</name>
<keyword evidence="12" id="KW-1185">Reference proteome</keyword>
<evidence type="ECO:0000259" key="9">
    <source>
        <dbReference type="Pfam" id="PF13359"/>
    </source>
</evidence>
<dbReference type="GO" id="GO:0005634">
    <property type="term" value="C:nucleus"/>
    <property type="evidence" value="ECO:0007669"/>
    <property type="project" value="UniProtKB-SubCell"/>
</dbReference>
<evidence type="ECO:0000256" key="3">
    <source>
        <dbReference type="ARBA" id="ARBA00006958"/>
    </source>
</evidence>
<evidence type="ECO:0000256" key="8">
    <source>
        <dbReference type="SAM" id="MobiDB-lite"/>
    </source>
</evidence>